<reference evidence="2 3" key="1">
    <citation type="journal article" date="2019" name="Int. J. Syst. Evol. Microbiol.">
        <title>The Global Catalogue of Microorganisms (GCM) 10K type strain sequencing project: providing services to taxonomists for standard genome sequencing and annotation.</title>
        <authorList>
            <consortium name="The Broad Institute Genomics Platform"/>
            <consortium name="The Broad Institute Genome Sequencing Center for Infectious Disease"/>
            <person name="Wu L."/>
            <person name="Ma J."/>
        </authorList>
    </citation>
    <scope>NUCLEOTIDE SEQUENCE [LARGE SCALE GENOMIC DNA]</scope>
    <source>
        <strain evidence="2 3">JCM 15313</strain>
    </source>
</reference>
<dbReference type="EMBL" id="BAAAPC010000011">
    <property type="protein sequence ID" value="GAA2000224.1"/>
    <property type="molecule type" value="Genomic_DNA"/>
</dbReference>
<evidence type="ECO:0008006" key="4">
    <source>
        <dbReference type="Google" id="ProtNLM"/>
    </source>
</evidence>
<keyword evidence="1" id="KW-0732">Signal</keyword>
<name>A0ABN2T6Q6_9ACTN</name>
<accession>A0ABN2T6Q6</accession>
<evidence type="ECO:0000313" key="2">
    <source>
        <dbReference type="EMBL" id="GAA2000224.1"/>
    </source>
</evidence>
<dbReference type="Proteomes" id="UP001501585">
    <property type="component" value="Unassembled WGS sequence"/>
</dbReference>
<dbReference type="RefSeq" id="WP_344101356.1">
    <property type="nucleotide sequence ID" value="NZ_BAAAPC010000011.1"/>
</dbReference>
<feature type="signal peptide" evidence="1">
    <location>
        <begin position="1"/>
        <end position="27"/>
    </location>
</feature>
<organism evidence="2 3">
    <name type="scientific">Nocardiopsis rhodophaea</name>
    <dbReference type="NCBI Taxonomy" id="280238"/>
    <lineage>
        <taxon>Bacteria</taxon>
        <taxon>Bacillati</taxon>
        <taxon>Actinomycetota</taxon>
        <taxon>Actinomycetes</taxon>
        <taxon>Streptosporangiales</taxon>
        <taxon>Nocardiopsidaceae</taxon>
        <taxon>Nocardiopsis</taxon>
    </lineage>
</organism>
<evidence type="ECO:0000313" key="3">
    <source>
        <dbReference type="Proteomes" id="UP001501585"/>
    </source>
</evidence>
<comment type="caution">
    <text evidence="2">The sequence shown here is derived from an EMBL/GenBank/DDBJ whole genome shotgun (WGS) entry which is preliminary data.</text>
</comment>
<keyword evidence="3" id="KW-1185">Reference proteome</keyword>
<feature type="chain" id="PRO_5045705130" description="DUF2690 domain-containing protein" evidence="1">
    <location>
        <begin position="28"/>
        <end position="115"/>
    </location>
</feature>
<protein>
    <recommendedName>
        <fullName evidence="4">DUF2690 domain-containing protein</fullName>
    </recommendedName>
</protein>
<proteinExistence type="predicted"/>
<evidence type="ECO:0000256" key="1">
    <source>
        <dbReference type="SAM" id="SignalP"/>
    </source>
</evidence>
<gene>
    <name evidence="2" type="ORF">GCM10009799_29420</name>
</gene>
<sequence>MTVMRRIGAAVVSAVLVGGLFTATAPAASAHRASVTMNRAGCTYAGGSNHTTAWTQKVRGSCKGHAWVRLQKRNGYYSPWRHAKNFKKIRTGKGQLKTSMHKTWRKGKVYRLYHR</sequence>